<evidence type="ECO:0000313" key="2">
    <source>
        <dbReference type="EMBL" id="CAF0709719.1"/>
    </source>
</evidence>
<evidence type="ECO:0000256" key="1">
    <source>
        <dbReference type="SAM" id="MobiDB-lite"/>
    </source>
</evidence>
<gene>
    <name evidence="2" type="ORF">OXX778_LOCUS844</name>
</gene>
<reference evidence="2" key="1">
    <citation type="submission" date="2021-02" db="EMBL/GenBank/DDBJ databases">
        <authorList>
            <person name="Nowell W R."/>
        </authorList>
    </citation>
    <scope>NUCLEOTIDE SEQUENCE</scope>
    <source>
        <strain evidence="2">Ploen Becks lab</strain>
    </source>
</reference>
<feature type="compositionally biased region" description="Low complexity" evidence="1">
    <location>
        <begin position="34"/>
        <end position="47"/>
    </location>
</feature>
<keyword evidence="3" id="KW-1185">Reference proteome</keyword>
<dbReference type="AlphaFoldDB" id="A0A813M3S7"/>
<sequence length="97" mass="11072">MMSEALEIVLRNKNELYDSMSQLLLDQQDQINQLDIQSSSSASTSSSDEQPVENDTEVIRGRERGRGRGRGRGRSECLISQDWNVTKSKLESYRLLH</sequence>
<name>A0A813M3S7_9BILA</name>
<dbReference type="EMBL" id="CAJNOC010000047">
    <property type="protein sequence ID" value="CAF0709719.1"/>
    <property type="molecule type" value="Genomic_DNA"/>
</dbReference>
<organism evidence="2 3">
    <name type="scientific">Brachionus calyciflorus</name>
    <dbReference type="NCBI Taxonomy" id="104777"/>
    <lineage>
        <taxon>Eukaryota</taxon>
        <taxon>Metazoa</taxon>
        <taxon>Spiralia</taxon>
        <taxon>Gnathifera</taxon>
        <taxon>Rotifera</taxon>
        <taxon>Eurotatoria</taxon>
        <taxon>Monogononta</taxon>
        <taxon>Pseudotrocha</taxon>
        <taxon>Ploima</taxon>
        <taxon>Brachionidae</taxon>
        <taxon>Brachionus</taxon>
    </lineage>
</organism>
<evidence type="ECO:0000313" key="3">
    <source>
        <dbReference type="Proteomes" id="UP000663879"/>
    </source>
</evidence>
<dbReference type="Proteomes" id="UP000663879">
    <property type="component" value="Unassembled WGS sequence"/>
</dbReference>
<protein>
    <submittedName>
        <fullName evidence="2">Uncharacterized protein</fullName>
    </submittedName>
</protein>
<comment type="caution">
    <text evidence="2">The sequence shown here is derived from an EMBL/GenBank/DDBJ whole genome shotgun (WGS) entry which is preliminary data.</text>
</comment>
<accession>A0A813M3S7</accession>
<feature type="region of interest" description="Disordered" evidence="1">
    <location>
        <begin position="34"/>
        <end position="74"/>
    </location>
</feature>
<proteinExistence type="predicted"/>
<feature type="compositionally biased region" description="Basic and acidic residues" evidence="1">
    <location>
        <begin position="57"/>
        <end position="66"/>
    </location>
</feature>